<feature type="coiled-coil region" evidence="1">
    <location>
        <begin position="59"/>
        <end position="118"/>
    </location>
</feature>
<keyword evidence="3" id="KW-1185">Reference proteome</keyword>
<dbReference type="PANTHER" id="PTHR16027">
    <property type="entry name" value="DILUTE DOMAIN-CONTAINING PROTEIN YPR089W"/>
    <property type="match status" value="1"/>
</dbReference>
<evidence type="ECO:0000256" key="1">
    <source>
        <dbReference type="SAM" id="Coils"/>
    </source>
</evidence>
<evidence type="ECO:0000313" key="2">
    <source>
        <dbReference type="EMBL" id="KAF8727396.1"/>
    </source>
</evidence>
<comment type="caution">
    <text evidence="2">The sequence shown here is derived from an EMBL/GenBank/DDBJ whole genome shotgun (WGS) entry which is preliminary data.</text>
</comment>
<dbReference type="AlphaFoldDB" id="A0A835F3T5"/>
<dbReference type="EMBL" id="JACEFO010001644">
    <property type="protein sequence ID" value="KAF8727396.1"/>
    <property type="molecule type" value="Genomic_DNA"/>
</dbReference>
<gene>
    <name evidence="2" type="ORF">HU200_019001</name>
</gene>
<dbReference type="Proteomes" id="UP000636709">
    <property type="component" value="Unassembled WGS sequence"/>
</dbReference>
<dbReference type="InterPro" id="IPR052072">
    <property type="entry name" value="Vascular_dev_regulator"/>
</dbReference>
<accession>A0A835F3T5</accession>
<dbReference type="PANTHER" id="PTHR16027:SF6">
    <property type="entry name" value="DILUTE DOMAIN-CONTAINING PROTEIN"/>
    <property type="match status" value="1"/>
</dbReference>
<reference evidence="2" key="1">
    <citation type="submission" date="2020-07" db="EMBL/GenBank/DDBJ databases">
        <title>Genome sequence and genetic diversity analysis of an under-domesticated orphan crop, white fonio (Digitaria exilis).</title>
        <authorList>
            <person name="Bennetzen J.L."/>
            <person name="Chen S."/>
            <person name="Ma X."/>
            <person name="Wang X."/>
            <person name="Yssel A.E.J."/>
            <person name="Chaluvadi S.R."/>
            <person name="Johnson M."/>
            <person name="Gangashetty P."/>
            <person name="Hamidou F."/>
            <person name="Sanogo M.D."/>
            <person name="Zwaenepoel A."/>
            <person name="Wallace J."/>
            <person name="Van De Peer Y."/>
            <person name="Van Deynze A."/>
        </authorList>
    </citation>
    <scope>NUCLEOTIDE SEQUENCE</scope>
    <source>
        <tissue evidence="2">Leaves</tissue>
    </source>
</reference>
<protein>
    <recommendedName>
        <fullName evidence="4">Dilute domain-containing protein</fullName>
    </recommendedName>
</protein>
<evidence type="ECO:0000313" key="3">
    <source>
        <dbReference type="Proteomes" id="UP000636709"/>
    </source>
</evidence>
<dbReference type="OrthoDB" id="681140at2759"/>
<name>A0A835F3T5_9POAL</name>
<organism evidence="2 3">
    <name type="scientific">Digitaria exilis</name>
    <dbReference type="NCBI Taxonomy" id="1010633"/>
    <lineage>
        <taxon>Eukaryota</taxon>
        <taxon>Viridiplantae</taxon>
        <taxon>Streptophyta</taxon>
        <taxon>Embryophyta</taxon>
        <taxon>Tracheophyta</taxon>
        <taxon>Spermatophyta</taxon>
        <taxon>Magnoliopsida</taxon>
        <taxon>Liliopsida</taxon>
        <taxon>Poales</taxon>
        <taxon>Poaceae</taxon>
        <taxon>PACMAD clade</taxon>
        <taxon>Panicoideae</taxon>
        <taxon>Panicodae</taxon>
        <taxon>Paniceae</taxon>
        <taxon>Anthephorinae</taxon>
        <taxon>Digitaria</taxon>
    </lineage>
</organism>
<proteinExistence type="predicted"/>
<evidence type="ECO:0008006" key="4">
    <source>
        <dbReference type="Google" id="ProtNLM"/>
    </source>
</evidence>
<keyword evidence="1" id="KW-0175">Coiled coil</keyword>
<sequence>MKAQAESQERNLQLLTKLEDVDKKIGLLQGSVQRLGDNTAKDTLLLSERREKDALKKALTESEYKNEELLIKIEEANKKVEHLQNTINSIKEDMATSLEAERQENETIRRSLVEAQERNDVLFKKVRDSEYRAHQLQDTVQKLQVDAISRLSNFVMEKQEGDDVKNAYIEVRGRKEDLVRRNEDLLKINDDLVKKIEDSGILVTQFREKIESAQSIDGTSGFQQIEAKYPALLFKQQLVDQIEKVYGIISERMKKELNPLLELCIQVISLKPIRTWEEIRNDICPALSLQQLERIVGMYWDDLNGTNFISSMRSISREESNSVSSFSVLLDDDSSIPFSLEDISKSMPNIEEMSVHDLLPFIRENQSFTFILQ</sequence>